<dbReference type="EMBL" id="JAMZIH010000947">
    <property type="protein sequence ID" value="KAJ1678678.1"/>
    <property type="molecule type" value="Genomic_DNA"/>
</dbReference>
<reference evidence="1" key="1">
    <citation type="submission" date="2022-06" db="EMBL/GenBank/DDBJ databases">
        <title>Phylogenomic reconstructions and comparative analyses of Kickxellomycotina fungi.</title>
        <authorList>
            <person name="Reynolds N.K."/>
            <person name="Stajich J.E."/>
            <person name="Barry K."/>
            <person name="Grigoriev I.V."/>
            <person name="Crous P."/>
            <person name="Smith M.E."/>
        </authorList>
    </citation>
    <scope>NUCLEOTIDE SEQUENCE</scope>
    <source>
        <strain evidence="1">RSA 2271</strain>
    </source>
</reference>
<comment type="caution">
    <text evidence="1">The sequence shown here is derived from an EMBL/GenBank/DDBJ whole genome shotgun (WGS) entry which is preliminary data.</text>
</comment>
<sequence length="844" mass="93531">MERQLLHGARSPQASSTRGHTWDLFDDTVLQMDAPTSPAGIGLSTWYTEDTPSVVNPTPSGSHPTRKPHQSLPKSVLDKYGGAIASRSRRIANIVTSSRHSNGAHKHGLSSHDDGSAALAKTPRRNWSFSRDTALTTNTNSDVAEIGTLRDDPSSSWSTRATLADHSTHRVRSKSLPMFGSKADGDQGDAPHAAHGYELVDLHSAQNPKDGITTSTAGDALGPGKPTEGSWARWRPSLGCIFNTETPGIWSGSYKRVRGWVSGFVYPDGINRFGRRNKDRVAFMTKIGFVITLAIATALFTLWATLVPKALCSTNYTFTAEEVKNRRFVSANGVVSNFNLVHSSLARDMSRFAGYDVSTLFPAYAMLMMGDIGSAEDGTKNEKYPEFATCQVNMTAASIWADAWIKSNPMYKKSDGRLAECPLPLDPQQYSVPCLSSQWNSFLGNQVGWVQLNKTAVESRHATPETGWVILNDYVYDVSDYLRFATQLVTVEDSDNKTTTKRETRNDTMFLPAWLTEMVLEGVGTDISDQFNDMSLERQACWVVLDTLFFRGTTQKTRTKFACANTNIVAWLTFGLYFFSVFIRILFAEYYIWWRSRKTLRISRNPSAHVDTATAAAASGGSDTCDEPVGTVPAGPEKPGPPLCAVFIPCFDESYDELNMCLQSIACSAYPDDKTLLIVVTDGVPETLKHLLQITANPSLGCDPKMYAVYGHESANTSSYGLARVYSGHYECRSNRLPYIIIEKEQFHGHVDSLMLALNILRSFSSAKRDEISALPCSRKDFTTPAHSKYSPQRLFLDEELESHLVELKCPPGDIRYCLFTEPTMQIESQALCNLIQRMESDER</sequence>
<name>A0ACC1HSD0_9FUNG</name>
<accession>A0ACC1HSD0</accession>
<evidence type="ECO:0000313" key="1">
    <source>
        <dbReference type="EMBL" id="KAJ1678678.1"/>
    </source>
</evidence>
<feature type="non-terminal residue" evidence="1">
    <location>
        <position position="844"/>
    </location>
</feature>
<dbReference type="Proteomes" id="UP001145114">
    <property type="component" value="Unassembled WGS sequence"/>
</dbReference>
<gene>
    <name evidence="1" type="ORF">EV182_003567</name>
</gene>
<evidence type="ECO:0000313" key="2">
    <source>
        <dbReference type="Proteomes" id="UP001145114"/>
    </source>
</evidence>
<protein>
    <submittedName>
        <fullName evidence="1">Uncharacterized protein</fullName>
    </submittedName>
</protein>
<organism evidence="1 2">
    <name type="scientific">Spiromyces aspiralis</name>
    <dbReference type="NCBI Taxonomy" id="68401"/>
    <lineage>
        <taxon>Eukaryota</taxon>
        <taxon>Fungi</taxon>
        <taxon>Fungi incertae sedis</taxon>
        <taxon>Zoopagomycota</taxon>
        <taxon>Kickxellomycotina</taxon>
        <taxon>Kickxellomycetes</taxon>
        <taxon>Kickxellales</taxon>
        <taxon>Kickxellaceae</taxon>
        <taxon>Spiromyces</taxon>
    </lineage>
</organism>
<keyword evidence="2" id="KW-1185">Reference proteome</keyword>
<proteinExistence type="predicted"/>